<dbReference type="OrthoDB" id="6399635at2"/>
<keyword evidence="9" id="KW-1185">Reference proteome</keyword>
<evidence type="ECO:0000256" key="6">
    <source>
        <dbReference type="SAM" id="SignalP"/>
    </source>
</evidence>
<dbReference type="GO" id="GO:0017004">
    <property type="term" value="P:cytochrome complex assembly"/>
    <property type="evidence" value="ECO:0007669"/>
    <property type="project" value="UniProtKB-KW"/>
</dbReference>
<dbReference type="GO" id="GO:0030313">
    <property type="term" value="C:cell envelope"/>
    <property type="evidence" value="ECO:0007669"/>
    <property type="project" value="UniProtKB-SubCell"/>
</dbReference>
<comment type="caution">
    <text evidence="8">The sequence shown here is derived from an EMBL/GenBank/DDBJ whole genome shotgun (WGS) entry which is preliminary data.</text>
</comment>
<feature type="domain" description="Thioredoxin" evidence="7">
    <location>
        <begin position="354"/>
        <end position="508"/>
    </location>
</feature>
<comment type="subcellular location">
    <subcellularLocation>
        <location evidence="1">Cell envelope</location>
    </subcellularLocation>
</comment>
<name>A0A4U1CRX6_9SPHI</name>
<feature type="chain" id="PRO_5020931369" description="Thioredoxin domain-containing protein" evidence="6">
    <location>
        <begin position="19"/>
        <end position="509"/>
    </location>
</feature>
<dbReference type="Gene3D" id="3.40.30.10">
    <property type="entry name" value="Glutaredoxin"/>
    <property type="match status" value="1"/>
</dbReference>
<accession>A0A4U1CRX6</accession>
<dbReference type="Proteomes" id="UP000307244">
    <property type="component" value="Unassembled WGS sequence"/>
</dbReference>
<reference evidence="8 9" key="1">
    <citation type="submission" date="2019-04" db="EMBL/GenBank/DDBJ databases">
        <title>Pedobacter sp. RP-3-15 sp. nov., isolated from Arctic soil.</title>
        <authorList>
            <person name="Dahal R.H."/>
            <person name="Kim D.-U."/>
        </authorList>
    </citation>
    <scope>NUCLEOTIDE SEQUENCE [LARGE SCALE GENOMIC DNA]</scope>
    <source>
        <strain evidence="8 9">RP-3-15</strain>
    </source>
</reference>
<sequence>MKRILYFLLLFSCTQVYAQKLAPLRIEDKKMSTYLANRKPATLTIQIKNLPDSIKKVNIGLILVQMGIGIQIKKFAATDAAGLATIVLDQNLPYQQIWLNVGKYLYAGIYVNSGLTVVLDAKKLQAKSAYMIGDGVEYLGIDGQLNTVMNKNVIFKKEEKENLGKKLDNLRKSRENLTVESFLSDADSIKNALLKIDEEFSTQYPDFKWAINDETLSGYYSNLCVMYWGRGLMPAKLFDEISNHKPYFSSNDGASFYNYLERYSMNGEYKQKIKGVAGTLAVIDSLYTQEKSDIIKLFLLDTYKERAATAYPLIIKSMKTSWCKKIAAKELAKANINQKKVDSLFALSKQLNKTDIGKPLVTLPFEADLYHVDEQTKAEDFLLNLKSKFAKKALIIDIWATWCGPCIADMPSSKILHEKNKDLPIAYVYLCTTDGSNMDLWKKKLTEMQIPGTHVFINEKVLAKLRTMLNADGGFPTYVSIDINGKVDSKNISHMGSLNRESLKKIAGL</sequence>
<keyword evidence="2" id="KW-0201">Cytochrome c-type biogenesis</keyword>
<dbReference type="PANTHER" id="PTHR42852">
    <property type="entry name" value="THIOL:DISULFIDE INTERCHANGE PROTEIN DSBE"/>
    <property type="match status" value="1"/>
</dbReference>
<keyword evidence="5" id="KW-0175">Coiled coil</keyword>
<dbReference type="InterPro" id="IPR050553">
    <property type="entry name" value="Thioredoxin_ResA/DsbE_sf"/>
</dbReference>
<dbReference type="PROSITE" id="PS51352">
    <property type="entry name" value="THIOREDOXIN_2"/>
    <property type="match status" value="1"/>
</dbReference>
<gene>
    <name evidence="8" type="ORF">FA047_06115</name>
</gene>
<evidence type="ECO:0000256" key="5">
    <source>
        <dbReference type="SAM" id="Coils"/>
    </source>
</evidence>
<protein>
    <recommendedName>
        <fullName evidence="7">Thioredoxin domain-containing protein</fullName>
    </recommendedName>
</protein>
<dbReference type="RefSeq" id="WP_136835063.1">
    <property type="nucleotide sequence ID" value="NZ_SWBQ01000001.1"/>
</dbReference>
<dbReference type="InterPro" id="IPR036249">
    <property type="entry name" value="Thioredoxin-like_sf"/>
</dbReference>
<evidence type="ECO:0000313" key="9">
    <source>
        <dbReference type="Proteomes" id="UP000307244"/>
    </source>
</evidence>
<evidence type="ECO:0000259" key="7">
    <source>
        <dbReference type="PROSITE" id="PS51352"/>
    </source>
</evidence>
<evidence type="ECO:0000256" key="4">
    <source>
        <dbReference type="ARBA" id="ARBA00023284"/>
    </source>
</evidence>
<keyword evidence="3" id="KW-1015">Disulfide bond</keyword>
<dbReference type="InterPro" id="IPR013766">
    <property type="entry name" value="Thioredoxin_domain"/>
</dbReference>
<dbReference type="SUPFAM" id="SSF52833">
    <property type="entry name" value="Thioredoxin-like"/>
    <property type="match status" value="1"/>
</dbReference>
<keyword evidence="4" id="KW-0676">Redox-active center</keyword>
<dbReference type="EMBL" id="SWBQ01000001">
    <property type="protein sequence ID" value="TKC09655.1"/>
    <property type="molecule type" value="Genomic_DNA"/>
</dbReference>
<keyword evidence="6" id="KW-0732">Signal</keyword>
<dbReference type="PANTHER" id="PTHR42852:SF6">
    <property type="entry name" value="THIOL:DISULFIDE INTERCHANGE PROTEIN DSBE"/>
    <property type="match status" value="1"/>
</dbReference>
<proteinExistence type="predicted"/>
<evidence type="ECO:0000256" key="3">
    <source>
        <dbReference type="ARBA" id="ARBA00023157"/>
    </source>
</evidence>
<organism evidence="8 9">
    <name type="scientific">Pedobacter frigoris</name>
    <dbReference type="NCBI Taxonomy" id="2571272"/>
    <lineage>
        <taxon>Bacteria</taxon>
        <taxon>Pseudomonadati</taxon>
        <taxon>Bacteroidota</taxon>
        <taxon>Sphingobacteriia</taxon>
        <taxon>Sphingobacteriales</taxon>
        <taxon>Sphingobacteriaceae</taxon>
        <taxon>Pedobacter</taxon>
    </lineage>
</organism>
<dbReference type="AlphaFoldDB" id="A0A4U1CRX6"/>
<evidence type="ECO:0000256" key="1">
    <source>
        <dbReference type="ARBA" id="ARBA00004196"/>
    </source>
</evidence>
<feature type="coiled-coil region" evidence="5">
    <location>
        <begin position="153"/>
        <end position="180"/>
    </location>
</feature>
<dbReference type="GO" id="GO:0016491">
    <property type="term" value="F:oxidoreductase activity"/>
    <property type="evidence" value="ECO:0007669"/>
    <property type="project" value="InterPro"/>
</dbReference>
<evidence type="ECO:0000313" key="8">
    <source>
        <dbReference type="EMBL" id="TKC09655.1"/>
    </source>
</evidence>
<dbReference type="Pfam" id="PF08534">
    <property type="entry name" value="Redoxin"/>
    <property type="match status" value="1"/>
</dbReference>
<feature type="signal peptide" evidence="6">
    <location>
        <begin position="1"/>
        <end position="18"/>
    </location>
</feature>
<evidence type="ECO:0000256" key="2">
    <source>
        <dbReference type="ARBA" id="ARBA00022748"/>
    </source>
</evidence>
<dbReference type="InterPro" id="IPR013740">
    <property type="entry name" value="Redoxin"/>
</dbReference>